<name>A0A0K2UX93_LEPSM</name>
<evidence type="ECO:0000313" key="1">
    <source>
        <dbReference type="EMBL" id="CDW42858.1"/>
    </source>
</evidence>
<dbReference type="AlphaFoldDB" id="A0A0K2UX93"/>
<sequence>YSSSNFVSFKYSDGYAIFSNIEKAFSSAVCFVS</sequence>
<accession>A0A0K2UX93</accession>
<feature type="non-terminal residue" evidence="1">
    <location>
        <position position="33"/>
    </location>
</feature>
<protein>
    <submittedName>
        <fullName evidence="1">Uncharacterized protein</fullName>
    </submittedName>
</protein>
<dbReference type="EMBL" id="HACA01025497">
    <property type="protein sequence ID" value="CDW42858.1"/>
    <property type="molecule type" value="Transcribed_RNA"/>
</dbReference>
<reference evidence="1" key="1">
    <citation type="submission" date="2014-05" db="EMBL/GenBank/DDBJ databases">
        <authorList>
            <person name="Chronopoulou M."/>
        </authorList>
    </citation>
    <scope>NUCLEOTIDE SEQUENCE</scope>
    <source>
        <tissue evidence="1">Whole organism</tissue>
    </source>
</reference>
<proteinExistence type="predicted"/>
<feature type="non-terminal residue" evidence="1">
    <location>
        <position position="1"/>
    </location>
</feature>
<organism evidence="1">
    <name type="scientific">Lepeophtheirus salmonis</name>
    <name type="common">Salmon louse</name>
    <name type="synonym">Caligus salmonis</name>
    <dbReference type="NCBI Taxonomy" id="72036"/>
    <lineage>
        <taxon>Eukaryota</taxon>
        <taxon>Metazoa</taxon>
        <taxon>Ecdysozoa</taxon>
        <taxon>Arthropoda</taxon>
        <taxon>Crustacea</taxon>
        <taxon>Multicrustacea</taxon>
        <taxon>Hexanauplia</taxon>
        <taxon>Copepoda</taxon>
        <taxon>Siphonostomatoida</taxon>
        <taxon>Caligidae</taxon>
        <taxon>Lepeophtheirus</taxon>
    </lineage>
</organism>